<dbReference type="EC" id="2.7.13.3" evidence="2"/>
<feature type="domain" description="Histidine kinase/HSP90-like ATPase" evidence="11">
    <location>
        <begin position="360"/>
        <end position="454"/>
    </location>
</feature>
<accession>A0A917F7J8</accession>
<dbReference type="GO" id="GO:0005524">
    <property type="term" value="F:ATP binding"/>
    <property type="evidence" value="ECO:0007669"/>
    <property type="project" value="UniProtKB-KW"/>
</dbReference>
<keyword evidence="13" id="KW-1185">Reference proteome</keyword>
<dbReference type="RefSeq" id="WP_188430663.1">
    <property type="nucleotide sequence ID" value="NZ_BAABKH010000003.1"/>
</dbReference>
<dbReference type="EMBL" id="BMEM01000003">
    <property type="protein sequence ID" value="GGF53533.1"/>
    <property type="molecule type" value="Genomic_DNA"/>
</dbReference>
<evidence type="ECO:0000256" key="7">
    <source>
        <dbReference type="ARBA" id="ARBA00022840"/>
    </source>
</evidence>
<dbReference type="GO" id="GO:0000155">
    <property type="term" value="F:phosphorelay sensor kinase activity"/>
    <property type="evidence" value="ECO:0007669"/>
    <property type="project" value="InterPro"/>
</dbReference>
<keyword evidence="3" id="KW-0597">Phosphoprotein</keyword>
<dbReference type="Gene3D" id="1.20.5.1930">
    <property type="match status" value="1"/>
</dbReference>
<evidence type="ECO:0000256" key="9">
    <source>
        <dbReference type="SAM" id="MobiDB-lite"/>
    </source>
</evidence>
<evidence type="ECO:0000256" key="6">
    <source>
        <dbReference type="ARBA" id="ARBA00022777"/>
    </source>
</evidence>
<proteinExistence type="predicted"/>
<dbReference type="Pfam" id="PF02518">
    <property type="entry name" value="HATPase_c"/>
    <property type="match status" value="1"/>
</dbReference>
<evidence type="ECO:0000256" key="10">
    <source>
        <dbReference type="SAM" id="Phobius"/>
    </source>
</evidence>
<dbReference type="Pfam" id="PF07730">
    <property type="entry name" value="HisKA_3"/>
    <property type="match status" value="1"/>
</dbReference>
<dbReference type="InterPro" id="IPR025828">
    <property type="entry name" value="Put_sensor_dom"/>
</dbReference>
<dbReference type="PANTHER" id="PTHR24421">
    <property type="entry name" value="NITRATE/NITRITE SENSOR PROTEIN NARX-RELATED"/>
    <property type="match status" value="1"/>
</dbReference>
<protein>
    <recommendedName>
        <fullName evidence="2">histidine kinase</fullName>
        <ecNumber evidence="2">2.7.13.3</ecNumber>
    </recommendedName>
</protein>
<feature type="transmembrane region" description="Helical" evidence="10">
    <location>
        <begin position="143"/>
        <end position="172"/>
    </location>
</feature>
<name>A0A917F7J8_9MICO</name>
<evidence type="ECO:0000256" key="1">
    <source>
        <dbReference type="ARBA" id="ARBA00000085"/>
    </source>
</evidence>
<dbReference type="SUPFAM" id="SSF55874">
    <property type="entry name" value="ATPase domain of HSP90 chaperone/DNA topoisomerase II/histidine kinase"/>
    <property type="match status" value="1"/>
</dbReference>
<reference evidence="12" key="2">
    <citation type="submission" date="2020-09" db="EMBL/GenBank/DDBJ databases">
        <authorList>
            <person name="Sun Q."/>
            <person name="Zhou Y."/>
        </authorList>
    </citation>
    <scope>NUCLEOTIDE SEQUENCE</scope>
    <source>
        <strain evidence="12">CGMCC 1.12160</strain>
    </source>
</reference>
<sequence length="458" mass="48467">MTILAALVDGPSDLGPRQAPPLPGATTTPRRSRRPLCRRTLSSWLTSWWAVALRGLDLLTSVAGLVLVALAVAGFFSLTAAGTGIMLLTPALWGAWALGQAERHVLAAFTGTDIGPSPVSPAPTWRRALGLDMVRLRALGWAALHWVWALVASAVVLALLTTSLTLLATPLLRPFAGSETVEVLWFASVSSPVEYAVTWLVGLVTFLVLPWLARGTANVDIALARWLVGADPQSELRAMRGRVQTLTTTREEAVDSVEAERRRIERDLHDGPQQRLVSIAMNLGLARTLLDSDADSARALLDEAHASSKEAIVEMRQVARGIVPPILADRGLDAAVSALAVRSPVPVEVTSRLRERLDPTVEAIAYFCISEALTNVAKHAGASTARVDLGLSPTLEGERLAITVSDDGRGGAVVGGGSGLTGLRQRIAAVDGELHVHSPRGGGTTVAIALPLRGRRTA</sequence>
<evidence type="ECO:0000256" key="5">
    <source>
        <dbReference type="ARBA" id="ARBA00022741"/>
    </source>
</evidence>
<dbReference type="GO" id="GO:0016020">
    <property type="term" value="C:membrane"/>
    <property type="evidence" value="ECO:0007669"/>
    <property type="project" value="InterPro"/>
</dbReference>
<evidence type="ECO:0000256" key="3">
    <source>
        <dbReference type="ARBA" id="ARBA00022553"/>
    </source>
</evidence>
<dbReference type="AlphaFoldDB" id="A0A917F7J8"/>
<organism evidence="12 13">
    <name type="scientific">Ornithinimicrobium tianjinense</name>
    <dbReference type="NCBI Taxonomy" id="1195761"/>
    <lineage>
        <taxon>Bacteria</taxon>
        <taxon>Bacillati</taxon>
        <taxon>Actinomycetota</taxon>
        <taxon>Actinomycetes</taxon>
        <taxon>Micrococcales</taxon>
        <taxon>Ornithinimicrobiaceae</taxon>
        <taxon>Ornithinimicrobium</taxon>
    </lineage>
</organism>
<keyword evidence="5" id="KW-0547">Nucleotide-binding</keyword>
<comment type="caution">
    <text evidence="12">The sequence shown here is derived from an EMBL/GenBank/DDBJ whole genome shotgun (WGS) entry which is preliminary data.</text>
</comment>
<dbReference type="InterPro" id="IPR003594">
    <property type="entry name" value="HATPase_dom"/>
</dbReference>
<reference evidence="12" key="1">
    <citation type="journal article" date="2014" name="Int. J. Syst. Evol. Microbiol.">
        <title>Complete genome sequence of Corynebacterium casei LMG S-19264T (=DSM 44701T), isolated from a smear-ripened cheese.</title>
        <authorList>
            <consortium name="US DOE Joint Genome Institute (JGI-PGF)"/>
            <person name="Walter F."/>
            <person name="Albersmeier A."/>
            <person name="Kalinowski J."/>
            <person name="Ruckert C."/>
        </authorList>
    </citation>
    <scope>NUCLEOTIDE SEQUENCE</scope>
    <source>
        <strain evidence="12">CGMCC 1.12160</strain>
    </source>
</reference>
<keyword evidence="10" id="KW-1133">Transmembrane helix</keyword>
<dbReference type="Gene3D" id="3.30.565.10">
    <property type="entry name" value="Histidine kinase-like ATPase, C-terminal domain"/>
    <property type="match status" value="1"/>
</dbReference>
<feature type="region of interest" description="Disordered" evidence="9">
    <location>
        <begin position="9"/>
        <end position="33"/>
    </location>
</feature>
<keyword evidence="6" id="KW-0418">Kinase</keyword>
<keyword evidence="4" id="KW-0808">Transferase</keyword>
<comment type="catalytic activity">
    <reaction evidence="1">
        <text>ATP + protein L-histidine = ADP + protein N-phospho-L-histidine.</text>
        <dbReference type="EC" id="2.7.13.3"/>
    </reaction>
</comment>
<dbReference type="InterPro" id="IPR011712">
    <property type="entry name" value="Sig_transdc_His_kin_sub3_dim/P"/>
</dbReference>
<gene>
    <name evidence="12" type="ORF">GCM10011366_21630</name>
</gene>
<dbReference type="PANTHER" id="PTHR24421:SF10">
    <property type="entry name" value="NITRATE_NITRITE SENSOR PROTEIN NARQ"/>
    <property type="match status" value="1"/>
</dbReference>
<evidence type="ECO:0000256" key="4">
    <source>
        <dbReference type="ARBA" id="ARBA00022679"/>
    </source>
</evidence>
<dbReference type="CDD" id="cd16917">
    <property type="entry name" value="HATPase_UhpB-NarQ-NarX-like"/>
    <property type="match status" value="1"/>
</dbReference>
<keyword evidence="8" id="KW-0902">Two-component regulatory system</keyword>
<evidence type="ECO:0000313" key="12">
    <source>
        <dbReference type="EMBL" id="GGF53533.1"/>
    </source>
</evidence>
<feature type="transmembrane region" description="Helical" evidence="10">
    <location>
        <begin position="192"/>
        <end position="213"/>
    </location>
</feature>
<dbReference type="Pfam" id="PF13796">
    <property type="entry name" value="Sensor"/>
    <property type="match status" value="1"/>
</dbReference>
<evidence type="ECO:0000256" key="2">
    <source>
        <dbReference type="ARBA" id="ARBA00012438"/>
    </source>
</evidence>
<keyword evidence="10" id="KW-0472">Membrane</keyword>
<dbReference type="Proteomes" id="UP000605670">
    <property type="component" value="Unassembled WGS sequence"/>
</dbReference>
<feature type="transmembrane region" description="Helical" evidence="10">
    <location>
        <begin position="62"/>
        <end position="88"/>
    </location>
</feature>
<dbReference type="InterPro" id="IPR050482">
    <property type="entry name" value="Sensor_HK_TwoCompSys"/>
</dbReference>
<evidence type="ECO:0000259" key="11">
    <source>
        <dbReference type="SMART" id="SM00387"/>
    </source>
</evidence>
<dbReference type="SMART" id="SM00387">
    <property type="entry name" value="HATPase_c"/>
    <property type="match status" value="1"/>
</dbReference>
<evidence type="ECO:0000313" key="13">
    <source>
        <dbReference type="Proteomes" id="UP000605670"/>
    </source>
</evidence>
<keyword evidence="10" id="KW-0812">Transmembrane</keyword>
<dbReference type="GO" id="GO:0046983">
    <property type="term" value="F:protein dimerization activity"/>
    <property type="evidence" value="ECO:0007669"/>
    <property type="project" value="InterPro"/>
</dbReference>
<evidence type="ECO:0000256" key="8">
    <source>
        <dbReference type="ARBA" id="ARBA00023012"/>
    </source>
</evidence>
<keyword evidence="7" id="KW-0067">ATP-binding</keyword>
<dbReference type="InterPro" id="IPR036890">
    <property type="entry name" value="HATPase_C_sf"/>
</dbReference>